<feature type="domain" description="Peptidase M16 N-terminal" evidence="11">
    <location>
        <begin position="63"/>
        <end position="111"/>
    </location>
</feature>
<dbReference type="InterPro" id="IPR011765">
    <property type="entry name" value="Pept_M16_N"/>
</dbReference>
<proteinExistence type="inferred from homology"/>
<dbReference type="InterPro" id="IPR001431">
    <property type="entry name" value="Pept_M16_Zn_BS"/>
</dbReference>
<dbReference type="Proteomes" id="UP000192678">
    <property type="component" value="Unassembled WGS sequence"/>
</dbReference>
<dbReference type="PROSITE" id="PS00143">
    <property type="entry name" value="INSULINASE"/>
    <property type="match status" value="1"/>
</dbReference>
<evidence type="ECO:0000256" key="6">
    <source>
        <dbReference type="ARBA" id="ARBA00022833"/>
    </source>
</evidence>
<dbReference type="STRING" id="475255.SAMN04488101_101797"/>
<evidence type="ECO:0000256" key="8">
    <source>
        <dbReference type="RuleBase" id="RU004447"/>
    </source>
</evidence>
<keyword evidence="6" id="KW-0862">Zinc</keyword>
<dbReference type="EMBL" id="FWYB01000001">
    <property type="protein sequence ID" value="SMC62401.1"/>
    <property type="molecule type" value="Genomic_DNA"/>
</dbReference>
<evidence type="ECO:0000256" key="2">
    <source>
        <dbReference type="ARBA" id="ARBA00007261"/>
    </source>
</evidence>
<dbReference type="Pfam" id="PF05193">
    <property type="entry name" value="Peptidase_M16_C"/>
    <property type="match status" value="2"/>
</dbReference>
<dbReference type="InterPro" id="IPR011249">
    <property type="entry name" value="Metalloenz_LuxS/M16"/>
</dbReference>
<dbReference type="GO" id="GO:0006508">
    <property type="term" value="P:proteolysis"/>
    <property type="evidence" value="ECO:0007669"/>
    <property type="project" value="UniProtKB-KW"/>
</dbReference>
<evidence type="ECO:0000313" key="14">
    <source>
        <dbReference type="Proteomes" id="UP000192678"/>
    </source>
</evidence>
<feature type="domain" description="Peptidase M16 C-terminal" evidence="12">
    <location>
        <begin position="765"/>
        <end position="880"/>
    </location>
</feature>
<dbReference type="PANTHER" id="PTHR43690:SF17">
    <property type="entry name" value="PROTEIN YHJJ"/>
    <property type="match status" value="1"/>
</dbReference>
<keyword evidence="7" id="KW-0482">Metalloprotease</keyword>
<dbReference type="InterPro" id="IPR050626">
    <property type="entry name" value="Peptidase_M16"/>
</dbReference>
<dbReference type="InterPro" id="IPR007863">
    <property type="entry name" value="Peptidase_M16_C"/>
</dbReference>
<keyword evidence="10" id="KW-0732">Signal</keyword>
<evidence type="ECO:0000256" key="4">
    <source>
        <dbReference type="ARBA" id="ARBA00022723"/>
    </source>
</evidence>
<feature type="domain" description="Peptidase M16 C-terminal" evidence="12">
    <location>
        <begin position="269"/>
        <end position="443"/>
    </location>
</feature>
<dbReference type="PANTHER" id="PTHR43690">
    <property type="entry name" value="NARDILYSIN"/>
    <property type="match status" value="1"/>
</dbReference>
<dbReference type="AlphaFoldDB" id="A0A1W2APM8"/>
<evidence type="ECO:0000313" key="13">
    <source>
        <dbReference type="EMBL" id="SMC62401.1"/>
    </source>
</evidence>
<accession>A0A1W2APM8</accession>
<feature type="signal peptide" evidence="10">
    <location>
        <begin position="1"/>
        <end position="26"/>
    </location>
</feature>
<feature type="chain" id="PRO_5012642011" evidence="10">
    <location>
        <begin position="27"/>
        <end position="986"/>
    </location>
</feature>
<evidence type="ECO:0000256" key="10">
    <source>
        <dbReference type="SAM" id="SignalP"/>
    </source>
</evidence>
<dbReference type="SUPFAM" id="SSF63411">
    <property type="entry name" value="LuxS/MPP-like metallohydrolase"/>
    <property type="match status" value="4"/>
</dbReference>
<dbReference type="RefSeq" id="WP_084287340.1">
    <property type="nucleotide sequence ID" value="NZ_FWYB01000001.1"/>
</dbReference>
<evidence type="ECO:0000256" key="3">
    <source>
        <dbReference type="ARBA" id="ARBA00022670"/>
    </source>
</evidence>
<comment type="cofactor">
    <cofactor evidence="1">
        <name>Zn(2+)</name>
        <dbReference type="ChEBI" id="CHEBI:29105"/>
    </cofactor>
</comment>
<feature type="domain" description="Peptidase M16 N-terminal" evidence="11">
    <location>
        <begin position="603"/>
        <end position="700"/>
    </location>
</feature>
<keyword evidence="5" id="KW-0378">Hydrolase</keyword>
<keyword evidence="4" id="KW-0479">Metal-binding</keyword>
<gene>
    <name evidence="13" type="ORF">SAMN04488101_101797</name>
</gene>
<keyword evidence="3" id="KW-0645">Protease</keyword>
<dbReference type="Pfam" id="PF00675">
    <property type="entry name" value="Peptidase_M16"/>
    <property type="match status" value="2"/>
</dbReference>
<evidence type="ECO:0000259" key="11">
    <source>
        <dbReference type="Pfam" id="PF00675"/>
    </source>
</evidence>
<evidence type="ECO:0000256" key="7">
    <source>
        <dbReference type="ARBA" id="ARBA00023049"/>
    </source>
</evidence>
<organism evidence="13 14">
    <name type="scientific">Pedobacter nyackensis</name>
    <dbReference type="NCBI Taxonomy" id="475255"/>
    <lineage>
        <taxon>Bacteria</taxon>
        <taxon>Pseudomonadati</taxon>
        <taxon>Bacteroidota</taxon>
        <taxon>Sphingobacteriia</taxon>
        <taxon>Sphingobacteriales</taxon>
        <taxon>Sphingobacteriaceae</taxon>
        <taxon>Pedobacter</taxon>
    </lineage>
</organism>
<reference evidence="13 14" key="1">
    <citation type="submission" date="2017-04" db="EMBL/GenBank/DDBJ databases">
        <authorList>
            <person name="Afonso C.L."/>
            <person name="Miller P.J."/>
            <person name="Scott M.A."/>
            <person name="Spackman E."/>
            <person name="Goraichik I."/>
            <person name="Dimitrov K.M."/>
            <person name="Suarez D.L."/>
            <person name="Swayne D.E."/>
        </authorList>
    </citation>
    <scope>NUCLEOTIDE SEQUENCE [LARGE SCALE GENOMIC DNA]</scope>
    <source>
        <strain evidence="13 14">DSM 19625</strain>
    </source>
</reference>
<evidence type="ECO:0000256" key="1">
    <source>
        <dbReference type="ARBA" id="ARBA00001947"/>
    </source>
</evidence>
<evidence type="ECO:0000256" key="5">
    <source>
        <dbReference type="ARBA" id="ARBA00022801"/>
    </source>
</evidence>
<dbReference type="GO" id="GO:0046872">
    <property type="term" value="F:metal ion binding"/>
    <property type="evidence" value="ECO:0007669"/>
    <property type="project" value="UniProtKB-KW"/>
</dbReference>
<dbReference type="Gene3D" id="3.30.830.10">
    <property type="entry name" value="Metalloenzyme, LuxS/M16 peptidase-like"/>
    <property type="match status" value="4"/>
</dbReference>
<feature type="coiled-coil region" evidence="9">
    <location>
        <begin position="666"/>
        <end position="693"/>
    </location>
</feature>
<dbReference type="GO" id="GO:0004222">
    <property type="term" value="F:metalloendopeptidase activity"/>
    <property type="evidence" value="ECO:0007669"/>
    <property type="project" value="InterPro"/>
</dbReference>
<protein>
    <submittedName>
        <fullName evidence="13">Predicted Zn-dependent peptidase</fullName>
    </submittedName>
</protein>
<dbReference type="OrthoDB" id="9811314at2"/>
<comment type="similarity">
    <text evidence="2 8">Belongs to the peptidase M16 family.</text>
</comment>
<name>A0A1W2APM8_9SPHI</name>
<keyword evidence="14" id="KW-1185">Reference proteome</keyword>
<evidence type="ECO:0000256" key="9">
    <source>
        <dbReference type="SAM" id="Coils"/>
    </source>
</evidence>
<evidence type="ECO:0000259" key="12">
    <source>
        <dbReference type="Pfam" id="PF05193"/>
    </source>
</evidence>
<sequence>MKHKLVQLFIAFCYLLLCVLPDDATAQNKYNWKEAGTGKYKYRYVTNDPEKVRFYTLENGLQVILHLNKKEPRVTYKMMVRTGSNNDPADHTGLAHYLEHLLFKGTDKFGTLNWEKEKPYLGQIEELYEAYNHTSNEGERKTIYRKIDSISGIASKYAVANEYTNIMKEMGSQGTNAHTEFDATVYDENIPAAALDKLLKVQAERFRNPIFRLFHTELEAVYEEKNKGLDGDEFRMFETVNSILYPHSNYGQQTTIGTIEHLKNPSLRAIKKYYDTYYVPNNMGLILSGDFNPDEVIQKIDQNFSYMRRGKIIEFQQAAEPDFAAPVVKEIVSPTPEMAVLAFRVPFKGAHSKDELLANLLSQLCSNGKAGLFDINLTMPQKMQMASIELLPTYQKYNTVLGVAMPKAGQTADQALELLWQEIKKVQHGDFDEKLLTAIKNNMELEVTMAKRNNMASVMTLERDFIADRCQTWDKESAFLEIMNTVSKQDIVDYANRVFSGNYACIYKRKGKRTSATKIKKPKITPITINKTDRSAFAKKLDAVPVPATKPVWINFEKAISKSNINNARFLYVTNKENGFFELQYRFDMGSWNSNLLPVAVDYLSLLGTDKYSAEEISREFYQMACEYSIRVSDKGTSIVVSGIQKNFDKALALLEHLLANCKPTAESLDKLKEKLKKERADAKTSKEALMQALVSYASYGAKNPFNEAGRLQPDQLNASILVNLLHQLTGYKHLVTYYGPESILSITQKIKSVHRIPAAFLPIPAPAVTFQPRIQEKNEVYTADFDMLQTQIQWIRNIPGYQPSLQPGINLFNSYFGGGMGSVVFQQLRESKALAYSTSATFQAPAYKNDPYQMNAFIGCQADKMDDAINGMDSLINDLPRSDDGIKNAKMSLRKSLETQRFTDEKVVDFYLALENKGLTTDFRQQIYEKLGTLNYNDLKAFADKYIAHKKYAYCIIGSKEVVEGANLKNYGDVKKLTFEELFGY</sequence>
<keyword evidence="9" id="KW-0175">Coiled coil</keyword>